<dbReference type="Pfam" id="PF07732">
    <property type="entry name" value="Cu-oxidase_3"/>
    <property type="match status" value="1"/>
</dbReference>
<dbReference type="EMBL" id="CAJVPZ010009987">
    <property type="protein sequence ID" value="CAG8614953.1"/>
    <property type="molecule type" value="Genomic_DNA"/>
</dbReference>
<feature type="domain" description="Plastocyanin-like" evidence="7">
    <location>
        <begin position="83"/>
        <end position="150"/>
    </location>
</feature>
<feature type="non-terminal residue" evidence="8">
    <location>
        <position position="1"/>
    </location>
</feature>
<dbReference type="Proteomes" id="UP000789396">
    <property type="component" value="Unassembled WGS sequence"/>
</dbReference>
<dbReference type="InterPro" id="IPR045087">
    <property type="entry name" value="Cu-oxidase_fam"/>
</dbReference>
<evidence type="ECO:0000256" key="3">
    <source>
        <dbReference type="ARBA" id="ARBA00023002"/>
    </source>
</evidence>
<name>A0A9N9CX89_9GLOM</name>
<accession>A0A9N9CX89</accession>
<evidence type="ECO:0000259" key="6">
    <source>
        <dbReference type="Pfam" id="PF00394"/>
    </source>
</evidence>
<dbReference type="CDD" id="cd04206">
    <property type="entry name" value="CuRO_1_LCC_like"/>
    <property type="match status" value="1"/>
</dbReference>
<dbReference type="Pfam" id="PF00394">
    <property type="entry name" value="Cu-oxidase"/>
    <property type="match status" value="1"/>
</dbReference>
<evidence type="ECO:0000313" key="8">
    <source>
        <dbReference type="EMBL" id="CAG8614953.1"/>
    </source>
</evidence>
<proteinExistence type="inferred from homology"/>
<comment type="similarity">
    <text evidence="1">Belongs to the multicopper oxidase family.</text>
</comment>
<evidence type="ECO:0000313" key="9">
    <source>
        <dbReference type="Proteomes" id="UP000789396"/>
    </source>
</evidence>
<dbReference type="GO" id="GO:0005507">
    <property type="term" value="F:copper ion binding"/>
    <property type="evidence" value="ECO:0007669"/>
    <property type="project" value="InterPro"/>
</dbReference>
<feature type="signal peptide" evidence="5">
    <location>
        <begin position="1"/>
        <end position="24"/>
    </location>
</feature>
<keyword evidence="9" id="KW-1185">Reference proteome</keyword>
<dbReference type="InterPro" id="IPR008972">
    <property type="entry name" value="Cupredoxin"/>
</dbReference>
<sequence length="470" mass="53530">MTLKKKLLLTVLFIILQLFILALPAPSPQKIYVKDGDLIDWTVARDYRSVDGCNTTRSIIVVYNTYDKNCICGNCTTLEPKDSSFPGPTLIMTPGQYVRILVRNNLDEPVALHWHGLHMKNTTYSDGITPITQCPIQSGLNFLYDFYANEEPEGLFGYIIIKENKENDDYYDVDLIDDNCIYCVLLSNLYRCSTGDELNYYRFCYVTTSLTPEPIPNTVLINGIGGRNEENGEICTNKPVDNIIEIEGMRVNTTNQIKLLPINVAQRYSVIATTNDTTTNNFWMRFQISVDCIRRNTPVDQMKSLIREIKAIVRYDKSEGRPNTTPWIQEIEKLPCIDIDYTLLLPADVSSKAPELEIDSKKNKSKTCQESTECQEYTFDVSMTTINSTKNLNENYATFGEVSLKLRQGYSVGIFYGTIFGYTENTLHYTMENLELFDIYGSYGQSIYPDPSLNVVVLDKTPDIIEVIII</sequence>
<protein>
    <submittedName>
        <fullName evidence="8">18635_t:CDS:1</fullName>
    </submittedName>
</protein>
<dbReference type="AlphaFoldDB" id="A0A9N9CX89"/>
<reference evidence="8" key="1">
    <citation type="submission" date="2021-06" db="EMBL/GenBank/DDBJ databases">
        <authorList>
            <person name="Kallberg Y."/>
            <person name="Tangrot J."/>
            <person name="Rosling A."/>
        </authorList>
    </citation>
    <scope>NUCLEOTIDE SEQUENCE</scope>
    <source>
        <strain evidence="8">IN212</strain>
    </source>
</reference>
<evidence type="ECO:0000256" key="4">
    <source>
        <dbReference type="ARBA" id="ARBA00023008"/>
    </source>
</evidence>
<evidence type="ECO:0000259" key="7">
    <source>
        <dbReference type="Pfam" id="PF07732"/>
    </source>
</evidence>
<dbReference type="InterPro" id="IPR011707">
    <property type="entry name" value="Cu-oxidase-like_N"/>
</dbReference>
<keyword evidence="4" id="KW-0186">Copper</keyword>
<feature type="non-terminal residue" evidence="8">
    <location>
        <position position="470"/>
    </location>
</feature>
<dbReference type="Gene3D" id="2.60.40.420">
    <property type="entry name" value="Cupredoxins - blue copper proteins"/>
    <property type="match status" value="2"/>
</dbReference>
<evidence type="ECO:0000256" key="2">
    <source>
        <dbReference type="ARBA" id="ARBA00022723"/>
    </source>
</evidence>
<dbReference type="GO" id="GO:0016491">
    <property type="term" value="F:oxidoreductase activity"/>
    <property type="evidence" value="ECO:0007669"/>
    <property type="project" value="UniProtKB-KW"/>
</dbReference>
<dbReference type="OrthoDB" id="2121828at2759"/>
<keyword evidence="2" id="KW-0479">Metal-binding</keyword>
<evidence type="ECO:0000256" key="5">
    <source>
        <dbReference type="SAM" id="SignalP"/>
    </source>
</evidence>
<feature type="chain" id="PRO_5040295744" evidence="5">
    <location>
        <begin position="25"/>
        <end position="470"/>
    </location>
</feature>
<gene>
    <name evidence="8" type="ORF">RFULGI_LOCUS7131</name>
</gene>
<comment type="caution">
    <text evidence="8">The sequence shown here is derived from an EMBL/GenBank/DDBJ whole genome shotgun (WGS) entry which is preliminary data.</text>
</comment>
<dbReference type="InterPro" id="IPR001117">
    <property type="entry name" value="Cu-oxidase_2nd"/>
</dbReference>
<organism evidence="8 9">
    <name type="scientific">Racocetra fulgida</name>
    <dbReference type="NCBI Taxonomy" id="60492"/>
    <lineage>
        <taxon>Eukaryota</taxon>
        <taxon>Fungi</taxon>
        <taxon>Fungi incertae sedis</taxon>
        <taxon>Mucoromycota</taxon>
        <taxon>Glomeromycotina</taxon>
        <taxon>Glomeromycetes</taxon>
        <taxon>Diversisporales</taxon>
        <taxon>Gigasporaceae</taxon>
        <taxon>Racocetra</taxon>
    </lineage>
</organism>
<dbReference type="PANTHER" id="PTHR11709">
    <property type="entry name" value="MULTI-COPPER OXIDASE"/>
    <property type="match status" value="1"/>
</dbReference>
<dbReference type="PANTHER" id="PTHR11709:SF394">
    <property type="entry name" value="FI03373P-RELATED"/>
    <property type="match status" value="1"/>
</dbReference>
<feature type="domain" description="Plastocyanin-like" evidence="6">
    <location>
        <begin position="243"/>
        <end position="289"/>
    </location>
</feature>
<dbReference type="SUPFAM" id="SSF49503">
    <property type="entry name" value="Cupredoxins"/>
    <property type="match status" value="2"/>
</dbReference>
<keyword evidence="3" id="KW-0560">Oxidoreductase</keyword>
<evidence type="ECO:0000256" key="1">
    <source>
        <dbReference type="ARBA" id="ARBA00010609"/>
    </source>
</evidence>
<keyword evidence="5" id="KW-0732">Signal</keyword>